<organism evidence="2 3">
    <name type="scientific">Rhodotorula diobovata</name>
    <dbReference type="NCBI Taxonomy" id="5288"/>
    <lineage>
        <taxon>Eukaryota</taxon>
        <taxon>Fungi</taxon>
        <taxon>Dikarya</taxon>
        <taxon>Basidiomycota</taxon>
        <taxon>Pucciniomycotina</taxon>
        <taxon>Microbotryomycetes</taxon>
        <taxon>Sporidiobolales</taxon>
        <taxon>Sporidiobolaceae</taxon>
        <taxon>Rhodotorula</taxon>
    </lineage>
</organism>
<evidence type="ECO:0000313" key="2">
    <source>
        <dbReference type="EMBL" id="TNY18622.1"/>
    </source>
</evidence>
<evidence type="ECO:0000313" key="3">
    <source>
        <dbReference type="Proteomes" id="UP000311382"/>
    </source>
</evidence>
<gene>
    <name evidence="2" type="ORF">DMC30DRAFT_43076</name>
</gene>
<feature type="region of interest" description="Disordered" evidence="1">
    <location>
        <begin position="100"/>
        <end position="127"/>
    </location>
</feature>
<reference evidence="2 3" key="1">
    <citation type="submission" date="2019-03" db="EMBL/GenBank/DDBJ databases">
        <title>Rhodosporidium diobovatum UCD-FST 08-225 genome sequencing, assembly, and annotation.</title>
        <authorList>
            <person name="Fakankun I.U."/>
            <person name="Fristensky B."/>
            <person name="Levin D.B."/>
        </authorList>
    </citation>
    <scope>NUCLEOTIDE SEQUENCE [LARGE SCALE GENOMIC DNA]</scope>
    <source>
        <strain evidence="2 3">UCD-FST 08-225</strain>
    </source>
</reference>
<dbReference type="Proteomes" id="UP000311382">
    <property type="component" value="Unassembled WGS sequence"/>
</dbReference>
<name>A0A5C5FQM8_9BASI</name>
<dbReference type="AlphaFoldDB" id="A0A5C5FQM8"/>
<feature type="region of interest" description="Disordered" evidence="1">
    <location>
        <begin position="1"/>
        <end position="23"/>
    </location>
</feature>
<evidence type="ECO:0000256" key="1">
    <source>
        <dbReference type="SAM" id="MobiDB-lite"/>
    </source>
</evidence>
<comment type="caution">
    <text evidence="2">The sequence shown here is derived from an EMBL/GenBank/DDBJ whole genome shotgun (WGS) entry which is preliminary data.</text>
</comment>
<protein>
    <submittedName>
        <fullName evidence="2">Uncharacterized protein</fullName>
    </submittedName>
</protein>
<feature type="compositionally biased region" description="Pro residues" evidence="1">
    <location>
        <begin position="1"/>
        <end position="11"/>
    </location>
</feature>
<keyword evidence="3" id="KW-1185">Reference proteome</keyword>
<feature type="compositionally biased region" description="Basic and acidic residues" evidence="1">
    <location>
        <begin position="363"/>
        <end position="373"/>
    </location>
</feature>
<proteinExistence type="predicted"/>
<dbReference type="OrthoDB" id="2536855at2759"/>
<sequence length="379" mass="39780">MQSPSPSPPPGTALGRGPTSPDDIRRVQAVISQSISNSLEPSDRLIAQEAEAKLISHARRGFWLGTFAGAALAFRGRFAAGRAAAGQGIAPRLFFPSAKEGSGSMRQQLEAAKKAAEEGGKEAGGEAANEAMRKGRAALMGKAVGYGIIGSVLGTWIGVQSGKSAANTLLDKSGRREAIDAATARGIERAADELTKTMGSKVEVRRSATGGRMVSPAGVRGSNDESLGRNESGEGVAYEEPGRELTQESMSDGVGYSDRAPPQDQLPASLSDSSTAAATSSSSSSSGPSSSRWDELRRSRAAPPSRWDTLREQNARTGMPRSSPGDDGNGTERDLMDPAARDAADERARRQREFDQLFAQEARGGDDSLEDKGSYGNHR</sequence>
<feature type="compositionally biased region" description="Low complexity" evidence="1">
    <location>
        <begin position="266"/>
        <end position="291"/>
    </location>
</feature>
<dbReference type="EMBL" id="SOZI01000129">
    <property type="protein sequence ID" value="TNY18622.1"/>
    <property type="molecule type" value="Genomic_DNA"/>
</dbReference>
<feature type="compositionally biased region" description="Basic and acidic residues" evidence="1">
    <location>
        <begin position="111"/>
        <end position="124"/>
    </location>
</feature>
<accession>A0A5C5FQM8</accession>
<feature type="region of interest" description="Disordered" evidence="1">
    <location>
        <begin position="198"/>
        <end position="379"/>
    </location>
</feature>
<feature type="compositionally biased region" description="Basic and acidic residues" evidence="1">
    <location>
        <begin position="222"/>
        <end position="232"/>
    </location>
</feature>
<feature type="compositionally biased region" description="Basic and acidic residues" evidence="1">
    <location>
        <begin position="330"/>
        <end position="355"/>
    </location>
</feature>